<protein>
    <submittedName>
        <fullName evidence="2">Uncharacterized protein</fullName>
    </submittedName>
</protein>
<accession>A0A8X6PHT5</accession>
<gene>
    <name evidence="2" type="ORF">NPIL_614151</name>
</gene>
<dbReference type="AlphaFoldDB" id="A0A8X6PHT5"/>
<dbReference type="EMBL" id="BMAW01020616">
    <property type="protein sequence ID" value="GFT69070.1"/>
    <property type="molecule type" value="Genomic_DNA"/>
</dbReference>
<evidence type="ECO:0000313" key="3">
    <source>
        <dbReference type="Proteomes" id="UP000887013"/>
    </source>
</evidence>
<reference evidence="2" key="1">
    <citation type="submission" date="2020-08" db="EMBL/GenBank/DDBJ databases">
        <title>Multicomponent nature underlies the extraordinary mechanical properties of spider dragline silk.</title>
        <authorList>
            <person name="Kono N."/>
            <person name="Nakamura H."/>
            <person name="Mori M."/>
            <person name="Yoshida Y."/>
            <person name="Ohtoshi R."/>
            <person name="Malay A.D."/>
            <person name="Moran D.A.P."/>
            <person name="Tomita M."/>
            <person name="Numata K."/>
            <person name="Arakawa K."/>
        </authorList>
    </citation>
    <scope>NUCLEOTIDE SEQUENCE</scope>
</reference>
<dbReference type="Proteomes" id="UP000887013">
    <property type="component" value="Unassembled WGS sequence"/>
</dbReference>
<feature type="compositionally biased region" description="Basic and acidic residues" evidence="1">
    <location>
        <begin position="121"/>
        <end position="137"/>
    </location>
</feature>
<sequence>MASTSTDRSLLYSEYLESDPTKHVLEILEHEKKKPEMTFRKSLMLPKMMDLITRLKEDEEKLNAKPEKERNIEDVDEDSAVIKMSVTINKEESDDDSLTKGVVQDEPEESSDSESDMENTDINKSDKDISEHCRDNPEESSILMKTEEIIFLSSGDCLNNKVDKLHKKSFKRKVVELIDPELDQTTKQKICVLE</sequence>
<dbReference type="OrthoDB" id="6432489at2759"/>
<organism evidence="2 3">
    <name type="scientific">Nephila pilipes</name>
    <name type="common">Giant wood spider</name>
    <name type="synonym">Nephila maculata</name>
    <dbReference type="NCBI Taxonomy" id="299642"/>
    <lineage>
        <taxon>Eukaryota</taxon>
        <taxon>Metazoa</taxon>
        <taxon>Ecdysozoa</taxon>
        <taxon>Arthropoda</taxon>
        <taxon>Chelicerata</taxon>
        <taxon>Arachnida</taxon>
        <taxon>Araneae</taxon>
        <taxon>Araneomorphae</taxon>
        <taxon>Entelegynae</taxon>
        <taxon>Araneoidea</taxon>
        <taxon>Nephilidae</taxon>
        <taxon>Nephila</taxon>
    </lineage>
</organism>
<name>A0A8X6PHT5_NEPPI</name>
<feature type="compositionally biased region" description="Acidic residues" evidence="1">
    <location>
        <begin position="105"/>
        <end position="119"/>
    </location>
</feature>
<evidence type="ECO:0000313" key="2">
    <source>
        <dbReference type="EMBL" id="GFT69070.1"/>
    </source>
</evidence>
<comment type="caution">
    <text evidence="2">The sequence shown here is derived from an EMBL/GenBank/DDBJ whole genome shotgun (WGS) entry which is preliminary data.</text>
</comment>
<keyword evidence="3" id="KW-1185">Reference proteome</keyword>
<feature type="region of interest" description="Disordered" evidence="1">
    <location>
        <begin position="58"/>
        <end position="140"/>
    </location>
</feature>
<proteinExistence type="predicted"/>
<evidence type="ECO:0000256" key="1">
    <source>
        <dbReference type="SAM" id="MobiDB-lite"/>
    </source>
</evidence>
<feature type="compositionally biased region" description="Basic and acidic residues" evidence="1">
    <location>
        <begin position="58"/>
        <end position="73"/>
    </location>
</feature>